<dbReference type="Pfam" id="PF02163">
    <property type="entry name" value="Peptidase_M50"/>
    <property type="match status" value="1"/>
</dbReference>
<keyword evidence="8 11" id="KW-1133">Transmembrane helix</keyword>
<name>A0ABT9AIZ0_9BACT</name>
<feature type="transmembrane region" description="Helical" evidence="11">
    <location>
        <begin position="298"/>
        <end position="317"/>
    </location>
</feature>
<evidence type="ECO:0000256" key="4">
    <source>
        <dbReference type="ARBA" id="ARBA00022670"/>
    </source>
</evidence>
<feature type="transmembrane region" description="Helical" evidence="11">
    <location>
        <begin position="323"/>
        <end position="340"/>
    </location>
</feature>
<evidence type="ECO:0000256" key="11">
    <source>
        <dbReference type="SAM" id="Phobius"/>
    </source>
</evidence>
<dbReference type="GO" id="GO:0006508">
    <property type="term" value="P:proteolysis"/>
    <property type="evidence" value="ECO:0007669"/>
    <property type="project" value="UniProtKB-KW"/>
</dbReference>
<dbReference type="PANTHER" id="PTHR31412">
    <property type="entry name" value="ZINC METALLOPROTEASE EGY1"/>
    <property type="match status" value="1"/>
</dbReference>
<evidence type="ECO:0000313" key="14">
    <source>
        <dbReference type="Proteomes" id="UP001167796"/>
    </source>
</evidence>
<evidence type="ECO:0000256" key="1">
    <source>
        <dbReference type="ARBA" id="ARBA00001947"/>
    </source>
</evidence>
<evidence type="ECO:0000256" key="2">
    <source>
        <dbReference type="ARBA" id="ARBA00004141"/>
    </source>
</evidence>
<comment type="cofactor">
    <cofactor evidence="1">
        <name>Zn(2+)</name>
        <dbReference type="ChEBI" id="CHEBI:29105"/>
    </cofactor>
</comment>
<dbReference type="GO" id="GO:0008233">
    <property type="term" value="F:peptidase activity"/>
    <property type="evidence" value="ECO:0007669"/>
    <property type="project" value="UniProtKB-KW"/>
</dbReference>
<evidence type="ECO:0000256" key="8">
    <source>
        <dbReference type="ARBA" id="ARBA00022989"/>
    </source>
</evidence>
<evidence type="ECO:0000256" key="5">
    <source>
        <dbReference type="ARBA" id="ARBA00022692"/>
    </source>
</evidence>
<feature type="transmembrane region" description="Helical" evidence="11">
    <location>
        <begin position="406"/>
        <end position="424"/>
    </location>
</feature>
<dbReference type="InterPro" id="IPR044838">
    <property type="entry name" value="EGY1-like"/>
</dbReference>
<sequence>MPFPENTPPPIPEPDLAGWPADAAAPPASPLDATEPQARLRAARQLFRRFERPAPSPARTAALHIGLFLITLLSTTLAGVQLTRGDVGLLPLGFWIFPAAPQPEEWARGLWFALPFLGVLTVHEFGHYFTARYNRVRASLPYYIPFPMGLGTFGAVIRLRERIFSRREFFDIGLAGPLAGFLVAVPLLIYGFTHLPPLDYLYQIHPEYARFGADYAQHVYPPGAQALTIAKPLLYQWLETAFADPARLPHPNELLHYPVLLAGSLSLFFTALNLLPMGQLDGGHILYGLLGRRIFDKLAVVLFTGLIFYAGLGLFTLHDDWQTWAYGGPIYAGYLALIFWRVLSRPWLGLLLAVGIWAAQLAVATAVPGAVGNPGWLVFGLLLGRFTGVAHPPAPDERPLSAGRQVLGWVMVAIFVLCFTPSPFK</sequence>
<evidence type="ECO:0000256" key="3">
    <source>
        <dbReference type="ARBA" id="ARBA00007931"/>
    </source>
</evidence>
<proteinExistence type="inferred from homology"/>
<organism evidence="13 14">
    <name type="scientific">Hymenobacter mellowenesis</name>
    <dbReference type="NCBI Taxonomy" id="3063995"/>
    <lineage>
        <taxon>Bacteria</taxon>
        <taxon>Pseudomonadati</taxon>
        <taxon>Bacteroidota</taxon>
        <taxon>Cytophagia</taxon>
        <taxon>Cytophagales</taxon>
        <taxon>Hymenobacteraceae</taxon>
        <taxon>Hymenobacter</taxon>
    </lineage>
</organism>
<keyword evidence="9 11" id="KW-0472">Membrane</keyword>
<comment type="subcellular location">
    <subcellularLocation>
        <location evidence="2">Membrane</location>
        <topology evidence="2">Multi-pass membrane protein</topology>
    </subcellularLocation>
</comment>
<feature type="compositionally biased region" description="Pro residues" evidence="10">
    <location>
        <begin position="1"/>
        <end position="13"/>
    </location>
</feature>
<dbReference type="CDD" id="cd06160">
    <property type="entry name" value="S2P-M50_like_2"/>
    <property type="match status" value="1"/>
</dbReference>
<dbReference type="EMBL" id="JAUQSX010000022">
    <property type="protein sequence ID" value="MDO7849833.1"/>
    <property type="molecule type" value="Genomic_DNA"/>
</dbReference>
<evidence type="ECO:0000256" key="9">
    <source>
        <dbReference type="ARBA" id="ARBA00023136"/>
    </source>
</evidence>
<feature type="transmembrane region" description="Helical" evidence="11">
    <location>
        <begin position="255"/>
        <end position="277"/>
    </location>
</feature>
<gene>
    <name evidence="13" type="ORF">Q5H92_25960</name>
</gene>
<feature type="region of interest" description="Disordered" evidence="10">
    <location>
        <begin position="1"/>
        <end position="34"/>
    </location>
</feature>
<feature type="transmembrane region" description="Helical" evidence="11">
    <location>
        <begin position="110"/>
        <end position="128"/>
    </location>
</feature>
<reference evidence="13" key="1">
    <citation type="submission" date="2023-07" db="EMBL/GenBank/DDBJ databases">
        <authorList>
            <person name="Kim M.K."/>
        </authorList>
    </citation>
    <scope>NUCLEOTIDE SEQUENCE</scope>
    <source>
        <strain evidence="13">M29</strain>
    </source>
</reference>
<evidence type="ECO:0000313" key="13">
    <source>
        <dbReference type="EMBL" id="MDO7849833.1"/>
    </source>
</evidence>
<keyword evidence="6" id="KW-0378">Hydrolase</keyword>
<feature type="transmembrane region" description="Helical" evidence="11">
    <location>
        <begin position="61"/>
        <end position="80"/>
    </location>
</feature>
<evidence type="ECO:0000256" key="6">
    <source>
        <dbReference type="ARBA" id="ARBA00022801"/>
    </source>
</evidence>
<comment type="similarity">
    <text evidence="3">Belongs to the peptidase M50B family.</text>
</comment>
<evidence type="ECO:0000259" key="12">
    <source>
        <dbReference type="Pfam" id="PF02163"/>
    </source>
</evidence>
<dbReference type="InterPro" id="IPR008915">
    <property type="entry name" value="Peptidase_M50"/>
</dbReference>
<feature type="compositionally biased region" description="Low complexity" evidence="10">
    <location>
        <begin position="14"/>
        <end position="34"/>
    </location>
</feature>
<feature type="transmembrane region" description="Helical" evidence="11">
    <location>
        <begin position="347"/>
        <end position="370"/>
    </location>
</feature>
<feature type="domain" description="Peptidase M50" evidence="12">
    <location>
        <begin position="112"/>
        <end position="294"/>
    </location>
</feature>
<keyword evidence="5 11" id="KW-0812">Transmembrane</keyword>
<dbReference type="Proteomes" id="UP001167796">
    <property type="component" value="Unassembled WGS sequence"/>
</dbReference>
<feature type="transmembrane region" description="Helical" evidence="11">
    <location>
        <begin position="140"/>
        <end position="157"/>
    </location>
</feature>
<feature type="transmembrane region" description="Helical" evidence="11">
    <location>
        <begin position="169"/>
        <end position="192"/>
    </location>
</feature>
<evidence type="ECO:0000256" key="7">
    <source>
        <dbReference type="ARBA" id="ARBA00022946"/>
    </source>
</evidence>
<dbReference type="PANTHER" id="PTHR31412:SF0">
    <property type="entry name" value="ZINC METALLOPROTEASE EGY1, CHLOROPLASTIC-RELATED"/>
    <property type="match status" value="1"/>
</dbReference>
<keyword evidence="7" id="KW-0809">Transit peptide</keyword>
<protein>
    <submittedName>
        <fullName evidence="13">Site-2 protease family protein</fullName>
    </submittedName>
</protein>
<evidence type="ECO:0000256" key="10">
    <source>
        <dbReference type="SAM" id="MobiDB-lite"/>
    </source>
</evidence>
<dbReference type="RefSeq" id="WP_305014494.1">
    <property type="nucleotide sequence ID" value="NZ_JAUQSX010000022.1"/>
</dbReference>
<keyword evidence="4 13" id="KW-0645">Protease</keyword>
<accession>A0ABT9AIZ0</accession>
<comment type="caution">
    <text evidence="13">The sequence shown here is derived from an EMBL/GenBank/DDBJ whole genome shotgun (WGS) entry which is preliminary data.</text>
</comment>
<keyword evidence="14" id="KW-1185">Reference proteome</keyword>